<dbReference type="Gene3D" id="3.20.20.210">
    <property type="match status" value="1"/>
</dbReference>
<dbReference type="STRING" id="341663.Q0CEG1"/>
<gene>
    <name evidence="2" type="ORF">ATEG_07923</name>
</gene>
<evidence type="ECO:0000259" key="1">
    <source>
        <dbReference type="Pfam" id="PF01717"/>
    </source>
</evidence>
<dbReference type="AlphaFoldDB" id="Q0CEG1"/>
<sequence>MAPPFRTEQVGSLLRPAPLVAARTAANPGSRYLEDSLPEEVRRLTEEAVAEVVQQQLARSIRPITSGEYSRSIFYAGFFEKLHGFAVTDVPVPQGFRSYHPTIGLMEKLGVPTRPAAVAVGRIEHRESPYLGEWLQLRKFVPGSLWKECKFTMPPITWDHMHLAVGAAYTPSSGYATDREYFQDLAAAYVKEFRVLYDAGVRSIQIDDPCLTFFVTDEFRAGCAADGEDPDALLDLYIWAHNQCLAGRPSDLHVGIHLCRGNMPQGRFVSTGSYERIAEQLFRKLDYDTFYLEYDTDRAGDFQPLRHLPVGKNVVLGLVSTKVAELERLEDLEARVYEAAEVIAQAQGRSRAEVLATSLAVSPQCGFASMSSGHGVGMTMERMWEKLQLVQALAGKIWPV</sequence>
<dbReference type="eggNOG" id="ENOG502SJYA">
    <property type="taxonomic scope" value="Eukaryota"/>
</dbReference>
<reference evidence="3" key="1">
    <citation type="submission" date="2005-09" db="EMBL/GenBank/DDBJ databases">
        <title>Annotation of the Aspergillus terreus NIH2624 genome.</title>
        <authorList>
            <person name="Birren B.W."/>
            <person name="Lander E.S."/>
            <person name="Galagan J.E."/>
            <person name="Nusbaum C."/>
            <person name="Devon K."/>
            <person name="Henn M."/>
            <person name="Ma L.-J."/>
            <person name="Jaffe D.B."/>
            <person name="Butler J."/>
            <person name="Alvarez P."/>
            <person name="Gnerre S."/>
            <person name="Grabherr M."/>
            <person name="Kleber M."/>
            <person name="Mauceli E.W."/>
            <person name="Brockman W."/>
            <person name="Rounsley S."/>
            <person name="Young S.K."/>
            <person name="LaButti K."/>
            <person name="Pushparaj V."/>
            <person name="DeCaprio D."/>
            <person name="Crawford M."/>
            <person name="Koehrsen M."/>
            <person name="Engels R."/>
            <person name="Montgomery P."/>
            <person name="Pearson M."/>
            <person name="Howarth C."/>
            <person name="Larson L."/>
            <person name="Luoma S."/>
            <person name="White J."/>
            <person name="Alvarado L."/>
            <person name="Kodira C.D."/>
            <person name="Zeng Q."/>
            <person name="Oleary S."/>
            <person name="Yandava C."/>
            <person name="Denning D.W."/>
            <person name="Nierman W.C."/>
            <person name="Milne T."/>
            <person name="Madden K."/>
        </authorList>
    </citation>
    <scope>NUCLEOTIDE SEQUENCE [LARGE SCALE GENOMIC DNA]</scope>
    <source>
        <strain evidence="3">NIH 2624 / FGSC A1156</strain>
    </source>
</reference>
<name>Q0CEG1_ASPTN</name>
<dbReference type="PANTHER" id="PTHR43844:SF2">
    <property type="entry name" value="SYNTHASE, VITAMIN-B12 INDEPENDENT, PUTATIVE (AFU_ORTHOLOGUE AFUA_3G12060)-RELATED"/>
    <property type="match status" value="1"/>
</dbReference>
<dbReference type="GeneID" id="4322547"/>
<proteinExistence type="predicted"/>
<protein>
    <recommendedName>
        <fullName evidence="1">Cobalamin-independent methionine synthase MetE C-terminal/archaeal domain-containing protein</fullName>
    </recommendedName>
</protein>
<dbReference type="PANTHER" id="PTHR43844">
    <property type="entry name" value="METHIONINE SYNTHASE"/>
    <property type="match status" value="1"/>
</dbReference>
<dbReference type="InterPro" id="IPR002629">
    <property type="entry name" value="Met_Synth_C/arc"/>
</dbReference>
<dbReference type="Pfam" id="PF01717">
    <property type="entry name" value="Meth_synt_2"/>
    <property type="match status" value="1"/>
</dbReference>
<dbReference type="GO" id="GO:0009086">
    <property type="term" value="P:methionine biosynthetic process"/>
    <property type="evidence" value="ECO:0007669"/>
    <property type="project" value="InterPro"/>
</dbReference>
<dbReference type="EMBL" id="CH476604">
    <property type="protein sequence ID" value="EAU32185.1"/>
    <property type="molecule type" value="Genomic_DNA"/>
</dbReference>
<dbReference type="HOGENOM" id="CLU_058877_0_0_1"/>
<feature type="domain" description="Cobalamin-independent methionine synthase MetE C-terminal/archaeal" evidence="1">
    <location>
        <begin position="180"/>
        <end position="370"/>
    </location>
</feature>
<accession>Q0CEG1</accession>
<dbReference type="Proteomes" id="UP000007963">
    <property type="component" value="Unassembled WGS sequence"/>
</dbReference>
<dbReference type="GO" id="GO:0008270">
    <property type="term" value="F:zinc ion binding"/>
    <property type="evidence" value="ECO:0007669"/>
    <property type="project" value="InterPro"/>
</dbReference>
<dbReference type="OrthoDB" id="7772923at2759"/>
<dbReference type="RefSeq" id="XP_001216544.1">
    <property type="nucleotide sequence ID" value="XM_001216544.1"/>
</dbReference>
<dbReference type="GO" id="GO:0003871">
    <property type="term" value="F:5-methyltetrahydropteroyltriglutamate-homocysteine S-methyltransferase activity"/>
    <property type="evidence" value="ECO:0007669"/>
    <property type="project" value="InterPro"/>
</dbReference>
<evidence type="ECO:0000313" key="3">
    <source>
        <dbReference type="Proteomes" id="UP000007963"/>
    </source>
</evidence>
<dbReference type="OMA" id="MPGSTHV"/>
<dbReference type="CDD" id="cd03311">
    <property type="entry name" value="CIMS_C_terminal_like"/>
    <property type="match status" value="1"/>
</dbReference>
<dbReference type="VEuPathDB" id="FungiDB:ATEG_07923"/>
<dbReference type="InterPro" id="IPR038071">
    <property type="entry name" value="UROD/MetE-like_sf"/>
</dbReference>
<organism evidence="2 3">
    <name type="scientific">Aspergillus terreus (strain NIH 2624 / FGSC A1156)</name>
    <dbReference type="NCBI Taxonomy" id="341663"/>
    <lineage>
        <taxon>Eukaryota</taxon>
        <taxon>Fungi</taxon>
        <taxon>Dikarya</taxon>
        <taxon>Ascomycota</taxon>
        <taxon>Pezizomycotina</taxon>
        <taxon>Eurotiomycetes</taxon>
        <taxon>Eurotiomycetidae</taxon>
        <taxon>Eurotiales</taxon>
        <taxon>Aspergillaceae</taxon>
        <taxon>Aspergillus</taxon>
        <taxon>Aspergillus subgen. Circumdati</taxon>
    </lineage>
</organism>
<dbReference type="SUPFAM" id="SSF51726">
    <property type="entry name" value="UROD/MetE-like"/>
    <property type="match status" value="1"/>
</dbReference>
<evidence type="ECO:0000313" key="2">
    <source>
        <dbReference type="EMBL" id="EAU32185.1"/>
    </source>
</evidence>